<protein>
    <recommendedName>
        <fullName evidence="2">Lipoprotein</fullName>
    </recommendedName>
</protein>
<evidence type="ECO:0008006" key="2">
    <source>
        <dbReference type="Google" id="ProtNLM"/>
    </source>
</evidence>
<accession>A0A0W8G7A0</accession>
<dbReference type="AlphaFoldDB" id="A0A0W8G7A0"/>
<sequence>MRRMVALCILIMVSVAAAGCADKQTSFLEVRMTGDARVYGQYFSNRNFTGWK</sequence>
<evidence type="ECO:0000313" key="1">
    <source>
        <dbReference type="EMBL" id="KUG28894.1"/>
    </source>
</evidence>
<organism evidence="1">
    <name type="scientific">hydrocarbon metagenome</name>
    <dbReference type="NCBI Taxonomy" id="938273"/>
    <lineage>
        <taxon>unclassified sequences</taxon>
        <taxon>metagenomes</taxon>
        <taxon>ecological metagenomes</taxon>
    </lineage>
</organism>
<proteinExistence type="predicted"/>
<reference evidence="1" key="1">
    <citation type="journal article" date="2015" name="Proc. Natl. Acad. Sci. U.S.A.">
        <title>Networks of energetic and metabolic interactions define dynamics in microbial communities.</title>
        <authorList>
            <person name="Embree M."/>
            <person name="Liu J.K."/>
            <person name="Al-Bassam M.M."/>
            <person name="Zengler K."/>
        </authorList>
    </citation>
    <scope>NUCLEOTIDE SEQUENCE</scope>
</reference>
<dbReference type="PROSITE" id="PS51257">
    <property type="entry name" value="PROKAR_LIPOPROTEIN"/>
    <property type="match status" value="1"/>
</dbReference>
<name>A0A0W8G7A0_9ZZZZ</name>
<dbReference type="EMBL" id="LNQE01000160">
    <property type="protein sequence ID" value="KUG28894.1"/>
    <property type="molecule type" value="Genomic_DNA"/>
</dbReference>
<comment type="caution">
    <text evidence="1">The sequence shown here is derived from an EMBL/GenBank/DDBJ whole genome shotgun (WGS) entry which is preliminary data.</text>
</comment>
<gene>
    <name evidence="1" type="ORF">ASZ90_001223</name>
</gene>